<dbReference type="InterPro" id="IPR020476">
    <property type="entry name" value="Nudix_hydrolase"/>
</dbReference>
<dbReference type="EMBL" id="BAAARE010000007">
    <property type="protein sequence ID" value="GAA2480939.1"/>
    <property type="molecule type" value="Genomic_DNA"/>
</dbReference>
<keyword evidence="2" id="KW-0378">Hydrolase</keyword>
<dbReference type="Pfam" id="PF00293">
    <property type="entry name" value="NUDIX"/>
    <property type="match status" value="1"/>
</dbReference>
<name>A0ABN3LE63_9MICO</name>
<dbReference type="PANTHER" id="PTHR43046">
    <property type="entry name" value="GDP-MANNOSE MANNOSYL HYDROLASE"/>
    <property type="match status" value="1"/>
</dbReference>
<evidence type="ECO:0000256" key="2">
    <source>
        <dbReference type="ARBA" id="ARBA00022801"/>
    </source>
</evidence>
<comment type="caution">
    <text evidence="4">The sequence shown here is derived from an EMBL/GenBank/DDBJ whole genome shotgun (WGS) entry which is preliminary data.</text>
</comment>
<evidence type="ECO:0000313" key="5">
    <source>
        <dbReference type="Proteomes" id="UP001500730"/>
    </source>
</evidence>
<organism evidence="4 5">
    <name type="scientific">Terrabacter carboxydivorans</name>
    <dbReference type="NCBI Taxonomy" id="619730"/>
    <lineage>
        <taxon>Bacteria</taxon>
        <taxon>Bacillati</taxon>
        <taxon>Actinomycetota</taxon>
        <taxon>Actinomycetes</taxon>
        <taxon>Micrococcales</taxon>
        <taxon>Intrasporangiaceae</taxon>
        <taxon>Terrabacter</taxon>
    </lineage>
</organism>
<keyword evidence="5" id="KW-1185">Reference proteome</keyword>
<dbReference type="Gene3D" id="3.90.79.10">
    <property type="entry name" value="Nucleoside Triphosphate Pyrophosphohydrolase"/>
    <property type="match status" value="1"/>
</dbReference>
<gene>
    <name evidence="4" type="ORF">GCM10009858_18210</name>
</gene>
<evidence type="ECO:0000256" key="1">
    <source>
        <dbReference type="ARBA" id="ARBA00001946"/>
    </source>
</evidence>
<dbReference type="SUPFAM" id="SSF55811">
    <property type="entry name" value="Nudix"/>
    <property type="match status" value="1"/>
</dbReference>
<proteinExistence type="predicted"/>
<sequence length="137" mass="15336">MATRTPTPIAVAALVRDGLVLLVHRHPSRRWYPDCWDLVGGHVEPGELPRQAVRRECLEELGVHVHDPVPFPMTISDPTLELHAFLVTRWDGEPANAAPEEHDDFRWFRPSELGDLQLAHPAARSSIMDAVRLATTG</sequence>
<dbReference type="PROSITE" id="PS51462">
    <property type="entry name" value="NUDIX"/>
    <property type="match status" value="1"/>
</dbReference>
<dbReference type="PRINTS" id="PR00502">
    <property type="entry name" value="NUDIXFAMILY"/>
</dbReference>
<dbReference type="InterPro" id="IPR000086">
    <property type="entry name" value="NUDIX_hydrolase_dom"/>
</dbReference>
<protein>
    <recommendedName>
        <fullName evidence="3">Nudix hydrolase domain-containing protein</fullName>
    </recommendedName>
</protein>
<reference evidence="4 5" key="1">
    <citation type="journal article" date="2019" name="Int. J. Syst. Evol. Microbiol.">
        <title>The Global Catalogue of Microorganisms (GCM) 10K type strain sequencing project: providing services to taxonomists for standard genome sequencing and annotation.</title>
        <authorList>
            <consortium name="The Broad Institute Genomics Platform"/>
            <consortium name="The Broad Institute Genome Sequencing Center for Infectious Disease"/>
            <person name="Wu L."/>
            <person name="Ma J."/>
        </authorList>
    </citation>
    <scope>NUCLEOTIDE SEQUENCE [LARGE SCALE GENOMIC DNA]</scope>
    <source>
        <strain evidence="4 5">JCM 16259</strain>
    </source>
</reference>
<dbReference type="PANTHER" id="PTHR43046:SF2">
    <property type="entry name" value="8-OXO-DGTP DIPHOSPHATASE-RELATED"/>
    <property type="match status" value="1"/>
</dbReference>
<dbReference type="InterPro" id="IPR015797">
    <property type="entry name" value="NUDIX_hydrolase-like_dom_sf"/>
</dbReference>
<feature type="domain" description="Nudix hydrolase" evidence="3">
    <location>
        <begin position="5"/>
        <end position="130"/>
    </location>
</feature>
<evidence type="ECO:0000259" key="3">
    <source>
        <dbReference type="PROSITE" id="PS51462"/>
    </source>
</evidence>
<dbReference type="Proteomes" id="UP001500730">
    <property type="component" value="Unassembled WGS sequence"/>
</dbReference>
<accession>A0ABN3LE63</accession>
<dbReference type="RefSeq" id="WP_344254542.1">
    <property type="nucleotide sequence ID" value="NZ_BAAARE010000007.1"/>
</dbReference>
<evidence type="ECO:0000313" key="4">
    <source>
        <dbReference type="EMBL" id="GAA2480939.1"/>
    </source>
</evidence>
<comment type="cofactor">
    <cofactor evidence="1">
        <name>Mg(2+)</name>
        <dbReference type="ChEBI" id="CHEBI:18420"/>
    </cofactor>
</comment>